<feature type="domain" description="Spastin/Vps4 C-terminal" evidence="3">
    <location>
        <begin position="35"/>
        <end position="68"/>
    </location>
</feature>
<evidence type="ECO:0000256" key="1">
    <source>
        <dbReference type="ARBA" id="ARBA00022741"/>
    </source>
</evidence>
<gene>
    <name evidence="5" type="ORF">ENP86_06435</name>
</gene>
<name>A0A7V0Z5V3_UNCW3</name>
<proteinExistence type="predicted"/>
<protein>
    <recommendedName>
        <fullName evidence="6">AAA ATPase AAA+ lid domain-containing protein</fullName>
    </recommendedName>
</protein>
<comment type="caution">
    <text evidence="5">The sequence shown here is derived from an EMBL/GenBank/DDBJ whole genome shotgun (WGS) entry which is preliminary data.</text>
</comment>
<evidence type="ECO:0008006" key="6">
    <source>
        <dbReference type="Google" id="ProtNLM"/>
    </source>
</evidence>
<dbReference type="EMBL" id="DSKY01000015">
    <property type="protein sequence ID" value="HDY59173.1"/>
    <property type="molecule type" value="Genomic_DNA"/>
</dbReference>
<reference evidence="5" key="1">
    <citation type="journal article" date="2020" name="mSystems">
        <title>Genome- and Community-Level Interaction Insights into Carbon Utilization and Element Cycling Functions of Hydrothermarchaeota in Hydrothermal Sediment.</title>
        <authorList>
            <person name="Zhou Z."/>
            <person name="Liu Y."/>
            <person name="Xu W."/>
            <person name="Pan J."/>
            <person name="Luo Z.H."/>
            <person name="Li M."/>
        </authorList>
    </citation>
    <scope>NUCLEOTIDE SEQUENCE [LARGE SCALE GENOMIC DNA]</scope>
    <source>
        <strain evidence="5">SpSt-258</strain>
    </source>
</reference>
<keyword evidence="1" id="KW-0547">Nucleotide-binding</keyword>
<feature type="domain" description="AAA ATPase AAA+ lid" evidence="4">
    <location>
        <begin position="2"/>
        <end position="34"/>
    </location>
</feature>
<accession>A0A7V0Z5V3</accession>
<dbReference type="InterPro" id="IPR015415">
    <property type="entry name" value="Spast_Vps4_C"/>
</dbReference>
<dbReference type="Pfam" id="PF09336">
    <property type="entry name" value="Vps4_C"/>
    <property type="match status" value="1"/>
</dbReference>
<dbReference type="Pfam" id="PF17862">
    <property type="entry name" value="AAA_lid_3"/>
    <property type="match status" value="1"/>
</dbReference>
<evidence type="ECO:0000259" key="4">
    <source>
        <dbReference type="Pfam" id="PF17862"/>
    </source>
</evidence>
<sequence>MEEIARELEGYSGADIELIIEEAAFLAFETRRQNEEIEITVDHIKKAIAKTAKSVSEEEVHEIEQWAKSRNIIK</sequence>
<dbReference type="Gene3D" id="1.10.8.60">
    <property type="match status" value="1"/>
</dbReference>
<organism evidence="5">
    <name type="scientific">candidate division WOR-3 bacterium</name>
    <dbReference type="NCBI Taxonomy" id="2052148"/>
    <lineage>
        <taxon>Bacteria</taxon>
        <taxon>Bacteria division WOR-3</taxon>
    </lineage>
</organism>
<evidence type="ECO:0000313" key="5">
    <source>
        <dbReference type="EMBL" id="HDY59173.1"/>
    </source>
</evidence>
<dbReference type="AlphaFoldDB" id="A0A7V0Z5V3"/>
<dbReference type="GO" id="GO:0005524">
    <property type="term" value="F:ATP binding"/>
    <property type="evidence" value="ECO:0007669"/>
    <property type="project" value="UniProtKB-KW"/>
</dbReference>
<keyword evidence="2" id="KW-0067">ATP-binding</keyword>
<dbReference type="InterPro" id="IPR041569">
    <property type="entry name" value="AAA_lid_3"/>
</dbReference>
<evidence type="ECO:0000256" key="2">
    <source>
        <dbReference type="ARBA" id="ARBA00022840"/>
    </source>
</evidence>
<evidence type="ECO:0000259" key="3">
    <source>
        <dbReference type="Pfam" id="PF09336"/>
    </source>
</evidence>